<organism evidence="1 2">
    <name type="scientific">Rhabditophanes sp. KR3021</name>
    <dbReference type="NCBI Taxonomy" id="114890"/>
    <lineage>
        <taxon>Eukaryota</taxon>
        <taxon>Metazoa</taxon>
        <taxon>Ecdysozoa</taxon>
        <taxon>Nematoda</taxon>
        <taxon>Chromadorea</taxon>
        <taxon>Rhabditida</taxon>
        <taxon>Tylenchina</taxon>
        <taxon>Panagrolaimomorpha</taxon>
        <taxon>Strongyloidoidea</taxon>
        <taxon>Alloionematidae</taxon>
        <taxon>Rhabditophanes</taxon>
    </lineage>
</organism>
<evidence type="ECO:0000313" key="1">
    <source>
        <dbReference type="Proteomes" id="UP000095286"/>
    </source>
</evidence>
<dbReference type="WBParaSite" id="RSKR_0000384000.1">
    <property type="protein sequence ID" value="RSKR_0000384000.1"/>
    <property type="gene ID" value="RSKR_0000384000"/>
</dbReference>
<sequence length="289" mass="33118">MLLQSVVSHQRLNKSNGQKVTRRVDEEQVRDSQDKKALAQVDSNGNILEFVNLNETPKLTTNYKIIDSANSDDTNLTISDSDDTKQQFKPECRDIKAVHEKVLYWFEKVNIHASFQPLEVESKEFFKWVTEEERDCICGDILSCFIENGHVTPLTPGELECAYFKKFDDAIPLELLLVDNVQDLLDNLEDIVEVRGGREVTYTVKDMMEIENQLEHESQLEHEMELVGSEDEDPDYSPSHSSSEYSLDDTQSSFDNSSLGYQTECEFNETLNFNEDAEEMGTDVDGMQE</sequence>
<accession>A0AC35TSB9</accession>
<protein>
    <submittedName>
        <fullName evidence="2">DDE-1 domain-containing protein</fullName>
    </submittedName>
</protein>
<reference evidence="2" key="1">
    <citation type="submission" date="2016-11" db="UniProtKB">
        <authorList>
            <consortium name="WormBaseParasite"/>
        </authorList>
    </citation>
    <scope>IDENTIFICATION</scope>
    <source>
        <strain evidence="2">KR3021</strain>
    </source>
</reference>
<dbReference type="Proteomes" id="UP000095286">
    <property type="component" value="Unplaced"/>
</dbReference>
<proteinExistence type="predicted"/>
<name>A0AC35TSB9_9BILA</name>
<evidence type="ECO:0000313" key="2">
    <source>
        <dbReference type="WBParaSite" id="RSKR_0000384000.1"/>
    </source>
</evidence>